<comment type="caution">
    <text evidence="6">The sequence shown here is derived from an EMBL/GenBank/DDBJ whole genome shotgun (WGS) entry which is preliminary data.</text>
</comment>
<gene>
    <name evidence="6" type="ORF">IAC56_05640</name>
</gene>
<evidence type="ECO:0000256" key="1">
    <source>
        <dbReference type="ARBA" id="ARBA00009437"/>
    </source>
</evidence>
<reference evidence="6" key="2">
    <citation type="journal article" date="2021" name="PeerJ">
        <title>Extensive microbial diversity within the chicken gut microbiome revealed by metagenomics and culture.</title>
        <authorList>
            <person name="Gilroy R."/>
            <person name="Ravi A."/>
            <person name="Getino M."/>
            <person name="Pursley I."/>
            <person name="Horton D.L."/>
            <person name="Alikhan N.F."/>
            <person name="Baker D."/>
            <person name="Gharbi K."/>
            <person name="Hall N."/>
            <person name="Watson M."/>
            <person name="Adriaenssens E.M."/>
            <person name="Foster-Nyarko E."/>
            <person name="Jarju S."/>
            <person name="Secka A."/>
            <person name="Antonio M."/>
            <person name="Oren A."/>
            <person name="Chaudhuri R.R."/>
            <person name="La Ragione R."/>
            <person name="Hildebrand F."/>
            <person name="Pallen M.J."/>
        </authorList>
    </citation>
    <scope>NUCLEOTIDE SEQUENCE</scope>
    <source>
        <strain evidence="6">7463</strain>
    </source>
</reference>
<dbReference type="InterPro" id="IPR036390">
    <property type="entry name" value="WH_DNA-bd_sf"/>
</dbReference>
<dbReference type="AlphaFoldDB" id="A0A9D1IKZ5"/>
<dbReference type="GO" id="GO:0000976">
    <property type="term" value="F:transcription cis-regulatory region binding"/>
    <property type="evidence" value="ECO:0007669"/>
    <property type="project" value="TreeGrafter"/>
</dbReference>
<evidence type="ECO:0000256" key="4">
    <source>
        <dbReference type="ARBA" id="ARBA00023163"/>
    </source>
</evidence>
<dbReference type="Gene3D" id="1.10.10.10">
    <property type="entry name" value="Winged helix-like DNA-binding domain superfamily/Winged helix DNA-binding domain"/>
    <property type="match status" value="1"/>
</dbReference>
<dbReference type="PANTHER" id="PTHR30126:SF91">
    <property type="entry name" value="LYSR FAMILY TRANSCRIPTIONAL REGULATOR"/>
    <property type="match status" value="1"/>
</dbReference>
<evidence type="ECO:0000259" key="5">
    <source>
        <dbReference type="PROSITE" id="PS50931"/>
    </source>
</evidence>
<dbReference type="EMBL" id="DVMY01000087">
    <property type="protein sequence ID" value="HIU37739.1"/>
    <property type="molecule type" value="Genomic_DNA"/>
</dbReference>
<dbReference type="PROSITE" id="PS50931">
    <property type="entry name" value="HTH_LYSR"/>
    <property type="match status" value="1"/>
</dbReference>
<evidence type="ECO:0000256" key="3">
    <source>
        <dbReference type="ARBA" id="ARBA00023125"/>
    </source>
</evidence>
<dbReference type="FunFam" id="1.10.10.10:FF:000001">
    <property type="entry name" value="LysR family transcriptional regulator"/>
    <property type="match status" value="1"/>
</dbReference>
<dbReference type="InterPro" id="IPR000847">
    <property type="entry name" value="LysR_HTH_N"/>
</dbReference>
<protein>
    <submittedName>
        <fullName evidence="6">LysR family transcriptional regulator</fullName>
    </submittedName>
</protein>
<sequence>MSLRIDEIRSFVAVAETGSFSAAARVLKRAQSVVSMHIAGFEAELGYKLFDRTPKPVLTAQGQELLVGAKRVLVEADRLQSRAAALSDKQTPSLYMGIDLVLEAPVMIDLLRLFSMTFPAVRLQVENISGSEARWFFSNTGMNLALVFSSEPSLESNEIILGRSPLSIVVAKNHPLASLSDPTVDDLRQYRQIVVHARDPESTGPNIVNTDHWEIDSGLWALGLAARGVGWAILPKFLLIGQSAFRSSVVAIKSPFALEAQRLVLRSKNGEVSQTIIDWWAKTIAKNKNKLGLENL</sequence>
<dbReference type="SUPFAM" id="SSF53850">
    <property type="entry name" value="Periplasmic binding protein-like II"/>
    <property type="match status" value="1"/>
</dbReference>
<dbReference type="GO" id="GO:0003700">
    <property type="term" value="F:DNA-binding transcription factor activity"/>
    <property type="evidence" value="ECO:0007669"/>
    <property type="project" value="InterPro"/>
</dbReference>
<organism evidence="6 7">
    <name type="scientific">Candidatus Aphodousia faecigallinarum</name>
    <dbReference type="NCBI Taxonomy" id="2840677"/>
    <lineage>
        <taxon>Bacteria</taxon>
        <taxon>Pseudomonadati</taxon>
        <taxon>Pseudomonadota</taxon>
        <taxon>Betaproteobacteria</taxon>
        <taxon>Burkholderiales</taxon>
        <taxon>Sutterellaceae</taxon>
        <taxon>Sutterellaceae incertae sedis</taxon>
        <taxon>Candidatus Aphodousia</taxon>
    </lineage>
</organism>
<dbReference type="Pfam" id="PF00126">
    <property type="entry name" value="HTH_1"/>
    <property type="match status" value="1"/>
</dbReference>
<proteinExistence type="inferred from homology"/>
<dbReference type="Gene3D" id="3.40.190.290">
    <property type="match status" value="1"/>
</dbReference>
<comment type="similarity">
    <text evidence="1">Belongs to the LysR transcriptional regulatory family.</text>
</comment>
<evidence type="ECO:0000313" key="6">
    <source>
        <dbReference type="EMBL" id="HIU37739.1"/>
    </source>
</evidence>
<keyword evidence="3" id="KW-0238">DNA-binding</keyword>
<name>A0A9D1IKZ5_9BURK</name>
<keyword evidence="4" id="KW-0804">Transcription</keyword>
<dbReference type="InterPro" id="IPR036388">
    <property type="entry name" value="WH-like_DNA-bd_sf"/>
</dbReference>
<dbReference type="Pfam" id="PF03466">
    <property type="entry name" value="LysR_substrate"/>
    <property type="match status" value="1"/>
</dbReference>
<keyword evidence="2" id="KW-0805">Transcription regulation</keyword>
<dbReference type="SUPFAM" id="SSF46785">
    <property type="entry name" value="Winged helix' DNA-binding domain"/>
    <property type="match status" value="1"/>
</dbReference>
<dbReference type="PANTHER" id="PTHR30126">
    <property type="entry name" value="HTH-TYPE TRANSCRIPTIONAL REGULATOR"/>
    <property type="match status" value="1"/>
</dbReference>
<evidence type="ECO:0000313" key="7">
    <source>
        <dbReference type="Proteomes" id="UP000824083"/>
    </source>
</evidence>
<evidence type="ECO:0000256" key="2">
    <source>
        <dbReference type="ARBA" id="ARBA00023015"/>
    </source>
</evidence>
<dbReference type="InterPro" id="IPR005119">
    <property type="entry name" value="LysR_subst-bd"/>
</dbReference>
<feature type="domain" description="HTH lysR-type" evidence="5">
    <location>
        <begin position="1"/>
        <end position="59"/>
    </location>
</feature>
<accession>A0A9D1IKZ5</accession>
<dbReference type="Proteomes" id="UP000824083">
    <property type="component" value="Unassembled WGS sequence"/>
</dbReference>
<reference evidence="6" key="1">
    <citation type="submission" date="2020-10" db="EMBL/GenBank/DDBJ databases">
        <authorList>
            <person name="Gilroy R."/>
        </authorList>
    </citation>
    <scope>NUCLEOTIDE SEQUENCE</scope>
    <source>
        <strain evidence="6">7463</strain>
    </source>
</reference>